<feature type="transmembrane region" description="Helical" evidence="1">
    <location>
        <begin position="54"/>
        <end position="73"/>
    </location>
</feature>
<name>A0A7J8E8T6_ROUAE</name>
<gene>
    <name evidence="2" type="ORF">HJG63_008130</name>
</gene>
<dbReference type="Proteomes" id="UP000593571">
    <property type="component" value="Unassembled WGS sequence"/>
</dbReference>
<dbReference type="EMBL" id="JACASE010000010">
    <property type="protein sequence ID" value="KAF6431619.1"/>
    <property type="molecule type" value="Genomic_DNA"/>
</dbReference>
<proteinExistence type="predicted"/>
<dbReference type="AlphaFoldDB" id="A0A7J8E8T6"/>
<keyword evidence="1" id="KW-0472">Membrane</keyword>
<accession>A0A7J8E8T6</accession>
<evidence type="ECO:0000313" key="2">
    <source>
        <dbReference type="EMBL" id="KAF6431619.1"/>
    </source>
</evidence>
<sequence>MLSLQSSKTHFLSHLKNGDNTSIQFIKLFNFKHVPRKHKGSINVLKNCFPYHPFLVFLIIICNLCISGSFMLSRFSNREREEKGERDTHTDKERERRGVRLRFFSKKISLIAASHLPLMISPLVSLGNSG</sequence>
<keyword evidence="1" id="KW-1133">Transmembrane helix</keyword>
<evidence type="ECO:0008006" key="4">
    <source>
        <dbReference type="Google" id="ProtNLM"/>
    </source>
</evidence>
<organism evidence="2 3">
    <name type="scientific">Rousettus aegyptiacus</name>
    <name type="common">Egyptian fruit bat</name>
    <name type="synonym">Pteropus aegyptiacus</name>
    <dbReference type="NCBI Taxonomy" id="9407"/>
    <lineage>
        <taxon>Eukaryota</taxon>
        <taxon>Metazoa</taxon>
        <taxon>Chordata</taxon>
        <taxon>Craniata</taxon>
        <taxon>Vertebrata</taxon>
        <taxon>Euteleostomi</taxon>
        <taxon>Mammalia</taxon>
        <taxon>Eutheria</taxon>
        <taxon>Laurasiatheria</taxon>
        <taxon>Chiroptera</taxon>
        <taxon>Yinpterochiroptera</taxon>
        <taxon>Pteropodoidea</taxon>
        <taxon>Pteropodidae</taxon>
        <taxon>Rousettinae</taxon>
        <taxon>Rousettus</taxon>
    </lineage>
</organism>
<evidence type="ECO:0000313" key="3">
    <source>
        <dbReference type="Proteomes" id="UP000593571"/>
    </source>
</evidence>
<reference evidence="2 3" key="1">
    <citation type="journal article" date="2020" name="Nature">
        <title>Six reference-quality genomes reveal evolution of bat adaptations.</title>
        <authorList>
            <person name="Jebb D."/>
            <person name="Huang Z."/>
            <person name="Pippel M."/>
            <person name="Hughes G.M."/>
            <person name="Lavrichenko K."/>
            <person name="Devanna P."/>
            <person name="Winkler S."/>
            <person name="Jermiin L.S."/>
            <person name="Skirmuntt E.C."/>
            <person name="Katzourakis A."/>
            <person name="Burkitt-Gray L."/>
            <person name="Ray D.A."/>
            <person name="Sullivan K.A.M."/>
            <person name="Roscito J.G."/>
            <person name="Kirilenko B.M."/>
            <person name="Davalos L.M."/>
            <person name="Corthals A.P."/>
            <person name="Power M.L."/>
            <person name="Jones G."/>
            <person name="Ransome R.D."/>
            <person name="Dechmann D.K.N."/>
            <person name="Locatelli A.G."/>
            <person name="Puechmaille S.J."/>
            <person name="Fedrigo O."/>
            <person name="Jarvis E.D."/>
            <person name="Hiller M."/>
            <person name="Vernes S.C."/>
            <person name="Myers E.W."/>
            <person name="Teeling E.C."/>
        </authorList>
    </citation>
    <scope>NUCLEOTIDE SEQUENCE [LARGE SCALE GENOMIC DNA]</scope>
    <source>
        <strain evidence="2">MRouAeg1</strain>
        <tissue evidence="2">Muscle</tissue>
    </source>
</reference>
<keyword evidence="1" id="KW-0812">Transmembrane</keyword>
<evidence type="ECO:0000256" key="1">
    <source>
        <dbReference type="SAM" id="Phobius"/>
    </source>
</evidence>
<comment type="caution">
    <text evidence="2">The sequence shown here is derived from an EMBL/GenBank/DDBJ whole genome shotgun (WGS) entry which is preliminary data.</text>
</comment>
<protein>
    <recommendedName>
        <fullName evidence="4">Transmembrane protein</fullName>
    </recommendedName>
</protein>
<keyword evidence="3" id="KW-1185">Reference proteome</keyword>